<accession>A0AAD5R2L2</accession>
<gene>
    <name evidence="2" type="ORF">KIN20_029426</name>
</gene>
<feature type="chain" id="PRO_5042285128" description="Secreted protein" evidence="1">
    <location>
        <begin position="27"/>
        <end position="163"/>
    </location>
</feature>
<organism evidence="2 3">
    <name type="scientific">Parelaphostrongylus tenuis</name>
    <name type="common">Meningeal worm</name>
    <dbReference type="NCBI Taxonomy" id="148309"/>
    <lineage>
        <taxon>Eukaryota</taxon>
        <taxon>Metazoa</taxon>
        <taxon>Ecdysozoa</taxon>
        <taxon>Nematoda</taxon>
        <taxon>Chromadorea</taxon>
        <taxon>Rhabditida</taxon>
        <taxon>Rhabditina</taxon>
        <taxon>Rhabditomorpha</taxon>
        <taxon>Strongyloidea</taxon>
        <taxon>Metastrongylidae</taxon>
        <taxon>Parelaphostrongylus</taxon>
    </lineage>
</organism>
<evidence type="ECO:0000256" key="1">
    <source>
        <dbReference type="SAM" id="SignalP"/>
    </source>
</evidence>
<name>A0AAD5R2L2_PARTN</name>
<evidence type="ECO:0008006" key="4">
    <source>
        <dbReference type="Google" id="ProtNLM"/>
    </source>
</evidence>
<keyword evidence="1" id="KW-0732">Signal</keyword>
<feature type="signal peptide" evidence="1">
    <location>
        <begin position="1"/>
        <end position="26"/>
    </location>
</feature>
<protein>
    <recommendedName>
        <fullName evidence="4">Secreted protein</fullName>
    </recommendedName>
</protein>
<proteinExistence type="predicted"/>
<comment type="caution">
    <text evidence="2">The sequence shown here is derived from an EMBL/GenBank/DDBJ whole genome shotgun (WGS) entry which is preliminary data.</text>
</comment>
<evidence type="ECO:0000313" key="2">
    <source>
        <dbReference type="EMBL" id="KAJ1368319.1"/>
    </source>
</evidence>
<sequence length="163" mass="17773">MDSLRNVAGLPTTAIMLLAMLHAVLGCGVMPAGQTRTWSFNSVPSFPGIAATRQAASSFVSRLVMQTLNESQCHHSVSSWAPRLHPCALQWQRPVISTIHDENKSYSRRSNVDLRDSHDHEHYHGQLVETDVARSSEQGSSNIGIGSICIALLLGSRKLSAEL</sequence>
<evidence type="ECO:0000313" key="3">
    <source>
        <dbReference type="Proteomes" id="UP001196413"/>
    </source>
</evidence>
<dbReference type="Proteomes" id="UP001196413">
    <property type="component" value="Unassembled WGS sequence"/>
</dbReference>
<dbReference type="EMBL" id="JAHQIW010006149">
    <property type="protein sequence ID" value="KAJ1368319.1"/>
    <property type="molecule type" value="Genomic_DNA"/>
</dbReference>
<reference evidence="2" key="1">
    <citation type="submission" date="2021-06" db="EMBL/GenBank/DDBJ databases">
        <title>Parelaphostrongylus tenuis whole genome reference sequence.</title>
        <authorList>
            <person name="Garwood T.J."/>
            <person name="Larsen P.A."/>
            <person name="Fountain-Jones N.M."/>
            <person name="Garbe J.R."/>
            <person name="Macchietto M.G."/>
            <person name="Kania S.A."/>
            <person name="Gerhold R.W."/>
            <person name="Richards J.E."/>
            <person name="Wolf T.M."/>
        </authorList>
    </citation>
    <scope>NUCLEOTIDE SEQUENCE</scope>
    <source>
        <strain evidence="2">MNPRO001-30</strain>
        <tissue evidence="2">Meninges</tissue>
    </source>
</reference>
<dbReference type="PROSITE" id="PS51257">
    <property type="entry name" value="PROKAR_LIPOPROTEIN"/>
    <property type="match status" value="1"/>
</dbReference>
<dbReference type="AlphaFoldDB" id="A0AAD5R2L2"/>
<keyword evidence="3" id="KW-1185">Reference proteome</keyword>